<reference evidence="2 3" key="1">
    <citation type="submission" date="2016-03" db="EMBL/GenBank/DDBJ databases">
        <title>EvidentialGene: Evidence-directed Construction of Genes on Genomes.</title>
        <authorList>
            <person name="Gilbert D.G."/>
            <person name="Choi J.-H."/>
            <person name="Mockaitis K."/>
            <person name="Colbourne J."/>
            <person name="Pfrender M."/>
        </authorList>
    </citation>
    <scope>NUCLEOTIDE SEQUENCE [LARGE SCALE GENOMIC DNA]</scope>
    <source>
        <strain evidence="2 3">Xinb3</strain>
        <tissue evidence="2">Complete organism</tissue>
    </source>
</reference>
<dbReference type="Pfam" id="PF18804">
    <property type="entry name" value="CxC3"/>
    <property type="match status" value="1"/>
</dbReference>
<dbReference type="PANTHER" id="PTHR33104:SF2">
    <property type="entry name" value="CXC3 LIKE CYSTEINE CLUSTER DOMAIN-CONTAINING PROTEIN"/>
    <property type="match status" value="1"/>
</dbReference>
<evidence type="ECO:0000259" key="1">
    <source>
        <dbReference type="Pfam" id="PF18804"/>
    </source>
</evidence>
<dbReference type="InterPro" id="IPR040564">
    <property type="entry name" value="CxC3-like"/>
</dbReference>
<gene>
    <name evidence="2" type="ORF">APZ42_033170</name>
</gene>
<evidence type="ECO:0000313" key="2">
    <source>
        <dbReference type="EMBL" id="KZS03972.1"/>
    </source>
</evidence>
<dbReference type="OrthoDB" id="6369081at2759"/>
<protein>
    <recommendedName>
        <fullName evidence="1">CxC3 like cysteine cluster domain-containing protein</fullName>
    </recommendedName>
</protein>
<evidence type="ECO:0000313" key="3">
    <source>
        <dbReference type="Proteomes" id="UP000076858"/>
    </source>
</evidence>
<accession>A0A164LBU0</accession>
<name>A0A164LBU0_9CRUS</name>
<sequence>MRMILNQAYMFWMSSGYLRVRLVEFHRMTEGVFFFFQKFFIYVGKTRHKKDPSFGDALPHCSSSLKQPPFVSPSNSAAHDSLFDDVPSVISPEALDDHRSLVQKDLVSMQIRRNQTWQEWQAIAAWGRHDRRRIFTEYVSRQPLNHSKCDQCHEDLNHCSVRCRFVLKGATFVCDTCDSLTKALIDDYVFSGFFPASLSETVTYLFLEEALLLCHHISHKCPGSSKNMYAHTFEEVSEEYGWSGPINILLFTAAEREWETCRHYIDMEVFKRNKIYCPSCGTKPLARSSDAIIKLRRFASAGKARKPENERVMDDVESRFENLVIKSDVEVETFRQRIYNKVQTTIDLLNSKDKDLPISYEDFNQGIFPWEAVINENDTKFPTLSYADKYHVVDCWMLLQRAKEEVELTRIEMIN</sequence>
<keyword evidence="3" id="KW-1185">Reference proteome</keyword>
<dbReference type="EMBL" id="LRGB01003150">
    <property type="protein sequence ID" value="KZS03972.1"/>
    <property type="molecule type" value="Genomic_DNA"/>
</dbReference>
<proteinExistence type="predicted"/>
<organism evidence="2 3">
    <name type="scientific">Daphnia magna</name>
    <dbReference type="NCBI Taxonomy" id="35525"/>
    <lineage>
        <taxon>Eukaryota</taxon>
        <taxon>Metazoa</taxon>
        <taxon>Ecdysozoa</taxon>
        <taxon>Arthropoda</taxon>
        <taxon>Crustacea</taxon>
        <taxon>Branchiopoda</taxon>
        <taxon>Diplostraca</taxon>
        <taxon>Cladocera</taxon>
        <taxon>Anomopoda</taxon>
        <taxon>Daphniidae</taxon>
        <taxon>Daphnia</taxon>
    </lineage>
</organism>
<feature type="domain" description="CxC3 like cysteine cluster" evidence="1">
    <location>
        <begin position="147"/>
        <end position="239"/>
    </location>
</feature>
<dbReference type="AlphaFoldDB" id="A0A164LBU0"/>
<dbReference type="Proteomes" id="UP000076858">
    <property type="component" value="Unassembled WGS sequence"/>
</dbReference>
<dbReference type="PANTHER" id="PTHR33104">
    <property type="entry name" value="SI:DKEY-29D5.2"/>
    <property type="match status" value="1"/>
</dbReference>
<comment type="caution">
    <text evidence="2">The sequence shown here is derived from an EMBL/GenBank/DDBJ whole genome shotgun (WGS) entry which is preliminary data.</text>
</comment>